<name>A0A5P1FQW4_ASPOF</name>
<evidence type="ECO:0000313" key="3">
    <source>
        <dbReference type="Proteomes" id="UP000243459"/>
    </source>
</evidence>
<dbReference type="AlphaFoldDB" id="A0A5P1FQW4"/>
<organism evidence="2 3">
    <name type="scientific">Asparagus officinalis</name>
    <name type="common">Garden asparagus</name>
    <dbReference type="NCBI Taxonomy" id="4686"/>
    <lineage>
        <taxon>Eukaryota</taxon>
        <taxon>Viridiplantae</taxon>
        <taxon>Streptophyta</taxon>
        <taxon>Embryophyta</taxon>
        <taxon>Tracheophyta</taxon>
        <taxon>Spermatophyta</taxon>
        <taxon>Magnoliopsida</taxon>
        <taxon>Liliopsida</taxon>
        <taxon>Asparagales</taxon>
        <taxon>Asparagaceae</taxon>
        <taxon>Asparagoideae</taxon>
        <taxon>Asparagus</taxon>
    </lineage>
</organism>
<accession>A0A5P1FQW4</accession>
<keyword evidence="3" id="KW-1185">Reference proteome</keyword>
<dbReference type="Gramene" id="ONK80414">
    <property type="protein sequence ID" value="ONK80414"/>
    <property type="gene ID" value="A4U43_C01F17480"/>
</dbReference>
<dbReference type="Proteomes" id="UP000243459">
    <property type="component" value="Chromosome 1"/>
</dbReference>
<feature type="region of interest" description="Disordered" evidence="1">
    <location>
        <begin position="1"/>
        <end position="26"/>
    </location>
</feature>
<reference evidence="3" key="1">
    <citation type="journal article" date="2017" name="Nat. Commun.">
        <title>The asparagus genome sheds light on the origin and evolution of a young Y chromosome.</title>
        <authorList>
            <person name="Harkess A."/>
            <person name="Zhou J."/>
            <person name="Xu C."/>
            <person name="Bowers J.E."/>
            <person name="Van der Hulst R."/>
            <person name="Ayyampalayam S."/>
            <person name="Mercati F."/>
            <person name="Riccardi P."/>
            <person name="McKain M.R."/>
            <person name="Kakrana A."/>
            <person name="Tang H."/>
            <person name="Ray J."/>
            <person name="Groenendijk J."/>
            <person name="Arikit S."/>
            <person name="Mathioni S.M."/>
            <person name="Nakano M."/>
            <person name="Shan H."/>
            <person name="Telgmann-Rauber A."/>
            <person name="Kanno A."/>
            <person name="Yue Z."/>
            <person name="Chen H."/>
            <person name="Li W."/>
            <person name="Chen Y."/>
            <person name="Xu X."/>
            <person name="Zhang Y."/>
            <person name="Luo S."/>
            <person name="Chen H."/>
            <person name="Gao J."/>
            <person name="Mao Z."/>
            <person name="Pires J.C."/>
            <person name="Luo M."/>
            <person name="Kudrna D."/>
            <person name="Wing R.A."/>
            <person name="Meyers B.C."/>
            <person name="Yi K."/>
            <person name="Kong H."/>
            <person name="Lavrijsen P."/>
            <person name="Sunseri F."/>
            <person name="Falavigna A."/>
            <person name="Ye Y."/>
            <person name="Leebens-Mack J.H."/>
            <person name="Chen G."/>
        </authorList>
    </citation>
    <scope>NUCLEOTIDE SEQUENCE [LARGE SCALE GENOMIC DNA]</scope>
    <source>
        <strain evidence="3">cv. DH0086</strain>
    </source>
</reference>
<evidence type="ECO:0000313" key="2">
    <source>
        <dbReference type="EMBL" id="ONK80414.1"/>
    </source>
</evidence>
<evidence type="ECO:0000256" key="1">
    <source>
        <dbReference type="SAM" id="MobiDB-lite"/>
    </source>
</evidence>
<protein>
    <submittedName>
        <fullName evidence="2">Uncharacterized protein</fullName>
    </submittedName>
</protein>
<sequence>MAPKNAVGKDQGKKVASPSNDPAALPAFSVAHPSISIPQRGDFGSDARSHRCDKDTTILVAQRGQPLCNLLLLLVVVDLVRISGAPLPPPWVSVSTGISSSLVRISGAPLPPPWVSVSTGISSS</sequence>
<proteinExistence type="predicted"/>
<gene>
    <name evidence="2" type="ORF">A4U43_C01F17480</name>
</gene>
<dbReference type="EMBL" id="CM007381">
    <property type="protein sequence ID" value="ONK80414.1"/>
    <property type="molecule type" value="Genomic_DNA"/>
</dbReference>